<evidence type="ECO:0000256" key="6">
    <source>
        <dbReference type="ARBA" id="ARBA00029833"/>
    </source>
</evidence>
<sequence>MELDHGKQTQTVICDFHIVYHVIYQTPVLYFRVTRLDGTPVRISAQIGGLRLPGSKADSTFVSVEEHPVLGTPFWFLHPCETSAAMELLLHQQCPASETASDPPYPKYLLAWLSLVQPLTRINPLSIWRR</sequence>
<keyword evidence="5" id="KW-0072">Autophagy</keyword>
<dbReference type="Gene3D" id="3.30.1460.50">
    <property type="match status" value="1"/>
</dbReference>
<evidence type="ECO:0000256" key="3">
    <source>
        <dbReference type="ARBA" id="ARBA00022679"/>
    </source>
</evidence>
<dbReference type="PANTHER" id="PTHR14957">
    <property type="entry name" value="UBIQUITIN-LIKE-CONJUGATING ENZYME ATG10"/>
    <property type="match status" value="1"/>
</dbReference>
<dbReference type="EMBL" id="ADOS01001529">
    <property type="status" value="NOT_ANNOTATED_CDS"/>
    <property type="molecule type" value="Genomic_DNA"/>
</dbReference>
<dbReference type="VEuPathDB" id="FungiDB:PYU1_G014149"/>
<dbReference type="Proteomes" id="UP000019132">
    <property type="component" value="Unassembled WGS sequence"/>
</dbReference>
<comment type="similarity">
    <text evidence="1">Belongs to the ATG10 family.</text>
</comment>
<reference evidence="7" key="3">
    <citation type="submission" date="2015-02" db="UniProtKB">
        <authorList>
            <consortium name="EnsemblProtists"/>
        </authorList>
    </citation>
    <scope>IDENTIFICATION</scope>
    <source>
        <strain evidence="7">DAOM BR144</strain>
    </source>
</reference>
<dbReference type="HOGENOM" id="CLU_072332_4_1_1"/>
<dbReference type="PANTHER" id="PTHR14957:SF1">
    <property type="entry name" value="UBIQUITIN-LIKE-CONJUGATING ENZYME ATG10"/>
    <property type="match status" value="1"/>
</dbReference>
<dbReference type="Pfam" id="PF03987">
    <property type="entry name" value="Autophagy_act_C"/>
    <property type="match status" value="1"/>
</dbReference>
<dbReference type="AlphaFoldDB" id="K3XAD0"/>
<dbReference type="InterPro" id="IPR007135">
    <property type="entry name" value="Atg3/Atg10"/>
</dbReference>
<dbReference type="GO" id="GO:0032446">
    <property type="term" value="P:protein modification by small protein conjugation"/>
    <property type="evidence" value="ECO:0007669"/>
    <property type="project" value="TreeGrafter"/>
</dbReference>
<dbReference type="GO" id="GO:0000422">
    <property type="term" value="P:autophagy of mitochondrion"/>
    <property type="evidence" value="ECO:0007669"/>
    <property type="project" value="TreeGrafter"/>
</dbReference>
<proteinExistence type="inferred from homology"/>
<evidence type="ECO:0000313" key="7">
    <source>
        <dbReference type="EnsemblProtists" id="PYU1_T014179"/>
    </source>
</evidence>
<reference evidence="8" key="1">
    <citation type="journal article" date="2010" name="Genome Biol.">
        <title>Genome sequence of the necrotrophic plant pathogen Pythium ultimum reveals original pathogenicity mechanisms and effector repertoire.</title>
        <authorList>
            <person name="Levesque C.A."/>
            <person name="Brouwer H."/>
            <person name="Cano L."/>
            <person name="Hamilton J.P."/>
            <person name="Holt C."/>
            <person name="Huitema E."/>
            <person name="Raffaele S."/>
            <person name="Robideau G.P."/>
            <person name="Thines M."/>
            <person name="Win J."/>
            <person name="Zerillo M.M."/>
            <person name="Beakes G.W."/>
            <person name="Boore J.L."/>
            <person name="Busam D."/>
            <person name="Dumas B."/>
            <person name="Ferriera S."/>
            <person name="Fuerstenberg S.I."/>
            <person name="Gachon C.M."/>
            <person name="Gaulin E."/>
            <person name="Govers F."/>
            <person name="Grenville-Briggs L."/>
            <person name="Horner N."/>
            <person name="Hostetler J."/>
            <person name="Jiang R.H."/>
            <person name="Johnson J."/>
            <person name="Krajaejun T."/>
            <person name="Lin H."/>
            <person name="Meijer H.J."/>
            <person name="Moore B."/>
            <person name="Morris P."/>
            <person name="Phuntmart V."/>
            <person name="Puiu D."/>
            <person name="Shetty J."/>
            <person name="Stajich J.E."/>
            <person name="Tripathy S."/>
            <person name="Wawra S."/>
            <person name="van West P."/>
            <person name="Whitty B.R."/>
            <person name="Coutinho P.M."/>
            <person name="Henrissat B."/>
            <person name="Martin F."/>
            <person name="Thomas P.D."/>
            <person name="Tyler B.M."/>
            <person name="De Vries R.P."/>
            <person name="Kamoun S."/>
            <person name="Yandell M."/>
            <person name="Tisserat N."/>
            <person name="Buell C.R."/>
        </authorList>
    </citation>
    <scope>NUCLEOTIDE SEQUENCE</scope>
    <source>
        <strain evidence="8">DAOM:BR144</strain>
    </source>
</reference>
<evidence type="ECO:0000256" key="5">
    <source>
        <dbReference type="ARBA" id="ARBA00023006"/>
    </source>
</evidence>
<keyword evidence="8" id="KW-1185">Reference proteome</keyword>
<organism evidence="7 8">
    <name type="scientific">Globisporangium ultimum (strain ATCC 200006 / CBS 805.95 / DAOM BR144)</name>
    <name type="common">Pythium ultimum</name>
    <dbReference type="NCBI Taxonomy" id="431595"/>
    <lineage>
        <taxon>Eukaryota</taxon>
        <taxon>Sar</taxon>
        <taxon>Stramenopiles</taxon>
        <taxon>Oomycota</taxon>
        <taxon>Peronosporomycetes</taxon>
        <taxon>Pythiales</taxon>
        <taxon>Pythiaceae</taxon>
        <taxon>Globisporangium</taxon>
    </lineage>
</organism>
<dbReference type="GO" id="GO:0000045">
    <property type="term" value="P:autophagosome assembly"/>
    <property type="evidence" value="ECO:0007669"/>
    <property type="project" value="TreeGrafter"/>
</dbReference>
<name>K3XAD0_GLOUD</name>
<dbReference type="GO" id="GO:0005829">
    <property type="term" value="C:cytosol"/>
    <property type="evidence" value="ECO:0007669"/>
    <property type="project" value="TreeGrafter"/>
</dbReference>
<reference evidence="8" key="2">
    <citation type="submission" date="2010-04" db="EMBL/GenBank/DDBJ databases">
        <authorList>
            <person name="Buell R."/>
            <person name="Hamilton J."/>
            <person name="Hostetler J."/>
        </authorList>
    </citation>
    <scope>NUCLEOTIDE SEQUENCE [LARGE SCALE GENOMIC DNA]</scope>
    <source>
        <strain evidence="8">DAOM:BR144</strain>
    </source>
</reference>
<dbReference type="STRING" id="431595.K3XAD0"/>
<evidence type="ECO:0000256" key="1">
    <source>
        <dbReference type="ARBA" id="ARBA00005696"/>
    </source>
</evidence>
<dbReference type="GO" id="GO:0061651">
    <property type="term" value="F:Atg12 conjugating enzyme activity"/>
    <property type="evidence" value="ECO:0007669"/>
    <property type="project" value="TreeGrafter"/>
</dbReference>
<dbReference type="eggNOG" id="KOG4741">
    <property type="taxonomic scope" value="Eukaryota"/>
</dbReference>
<dbReference type="InParanoid" id="K3XAD0"/>
<evidence type="ECO:0000313" key="8">
    <source>
        <dbReference type="Proteomes" id="UP000019132"/>
    </source>
</evidence>
<keyword evidence="4" id="KW-0833">Ubl conjugation pathway</keyword>
<dbReference type="EnsemblProtists" id="PYU1_T014179">
    <property type="protein sequence ID" value="PYU1_T014179"/>
    <property type="gene ID" value="PYU1_G014149"/>
</dbReference>
<evidence type="ECO:0000256" key="2">
    <source>
        <dbReference type="ARBA" id="ARBA00021099"/>
    </source>
</evidence>
<protein>
    <recommendedName>
        <fullName evidence="2">Ubiquitin-like-conjugating enzyme ATG10</fullName>
    </recommendedName>
    <alternativeName>
        <fullName evidence="6">Autophagy-related protein 10</fullName>
    </alternativeName>
</protein>
<keyword evidence="3" id="KW-0808">Transferase</keyword>
<accession>K3XAD0</accession>
<evidence type="ECO:0000256" key="4">
    <source>
        <dbReference type="ARBA" id="ARBA00022786"/>
    </source>
</evidence>